<proteinExistence type="predicted"/>
<dbReference type="Pfam" id="PF05930">
    <property type="entry name" value="Phage_AlpA"/>
    <property type="match status" value="1"/>
</dbReference>
<dbReference type="Proteomes" id="UP000469430">
    <property type="component" value="Unassembled WGS sequence"/>
</dbReference>
<protein>
    <submittedName>
        <fullName evidence="1">AlpA family phage regulatory protein</fullName>
    </submittedName>
</protein>
<dbReference type="InterPro" id="IPR052931">
    <property type="entry name" value="Prophage_regulatory_activator"/>
</dbReference>
<dbReference type="InterPro" id="IPR010260">
    <property type="entry name" value="AlpA"/>
</dbReference>
<keyword evidence="2" id="KW-1185">Reference proteome</keyword>
<dbReference type="PANTHER" id="PTHR36154">
    <property type="entry name" value="DNA-BINDING TRANSCRIPTIONAL ACTIVATOR ALPA"/>
    <property type="match status" value="1"/>
</dbReference>
<dbReference type="Gene3D" id="1.10.238.160">
    <property type="match status" value="1"/>
</dbReference>
<accession>A0A6I4TYQ7</accession>
<reference evidence="1 2" key="1">
    <citation type="submission" date="2019-12" db="EMBL/GenBank/DDBJ databases">
        <title>Genomic-based taxomic classification of the family Erythrobacteraceae.</title>
        <authorList>
            <person name="Xu L."/>
        </authorList>
    </citation>
    <scope>NUCLEOTIDE SEQUENCE [LARGE SCALE GENOMIC DNA]</scope>
    <source>
        <strain evidence="1 2">S36</strain>
    </source>
</reference>
<dbReference type="AlphaFoldDB" id="A0A6I4TYQ7"/>
<dbReference type="RefSeq" id="WP_161392228.1">
    <property type="nucleotide sequence ID" value="NZ_JBHSCP010000002.1"/>
</dbReference>
<dbReference type="OrthoDB" id="1525365at2"/>
<dbReference type="InterPro" id="IPR009061">
    <property type="entry name" value="DNA-bd_dom_put_sf"/>
</dbReference>
<dbReference type="EMBL" id="WTYJ01000003">
    <property type="protein sequence ID" value="MXP00431.1"/>
    <property type="molecule type" value="Genomic_DNA"/>
</dbReference>
<gene>
    <name evidence="1" type="ORF">GRI97_15675</name>
</gene>
<dbReference type="PANTHER" id="PTHR36154:SF1">
    <property type="entry name" value="DNA-BINDING TRANSCRIPTIONAL ACTIVATOR ALPA"/>
    <property type="match status" value="1"/>
</dbReference>
<evidence type="ECO:0000313" key="2">
    <source>
        <dbReference type="Proteomes" id="UP000469430"/>
    </source>
</evidence>
<dbReference type="SUPFAM" id="SSF46955">
    <property type="entry name" value="Putative DNA-binding domain"/>
    <property type="match status" value="1"/>
</dbReference>
<sequence>MPEYPARTGRFLTLRDIVKETSLSRATIYRMIARGEFPAGTRISPRRVTWRSETIEAWKSERYPIPQV</sequence>
<organism evidence="1 2">
    <name type="scientific">Croceibacterium xixiisoli</name>
    <dbReference type="NCBI Taxonomy" id="1476466"/>
    <lineage>
        <taxon>Bacteria</taxon>
        <taxon>Pseudomonadati</taxon>
        <taxon>Pseudomonadota</taxon>
        <taxon>Alphaproteobacteria</taxon>
        <taxon>Sphingomonadales</taxon>
        <taxon>Erythrobacteraceae</taxon>
        <taxon>Croceibacterium</taxon>
    </lineage>
</organism>
<name>A0A6I4TYQ7_9SPHN</name>
<evidence type="ECO:0000313" key="1">
    <source>
        <dbReference type="EMBL" id="MXP00431.1"/>
    </source>
</evidence>
<comment type="caution">
    <text evidence="1">The sequence shown here is derived from an EMBL/GenBank/DDBJ whole genome shotgun (WGS) entry which is preliminary data.</text>
</comment>